<dbReference type="InterPro" id="IPR002641">
    <property type="entry name" value="PNPLA_dom"/>
</dbReference>
<dbReference type="InterPro" id="IPR016035">
    <property type="entry name" value="Acyl_Trfase/lysoPLipase"/>
</dbReference>
<evidence type="ECO:0000256" key="3">
    <source>
        <dbReference type="ARBA" id="ARBA00023098"/>
    </source>
</evidence>
<dbReference type="Pfam" id="PF01734">
    <property type="entry name" value="Patatin"/>
    <property type="match status" value="1"/>
</dbReference>
<evidence type="ECO:0000313" key="7">
    <source>
        <dbReference type="EMBL" id="MBM6774682.1"/>
    </source>
</evidence>
<name>A0ABS2F1K0_9ACTN</name>
<sequence length="318" mass="35810">MEELSSNVFDCALVFEGGGYRGTFSAGVANVLLEQGIYFDYVCGLSAGASNTVNYLSRDRWRVEHSFVLSGRARRAVGLSSIVRGKGYFDADYIYDRAAKDGTWPFRWDTFRANPARLCIQAFERDTGRTVRFRREDMTDQQRLMDLVRASSTLPGMMKPRPVDGVTLMDGGLGTGAGIPVGMAEEDGFDRFLFVATRPRGYRKTGLSPRDERLYRLVSRDYPYLRKALLTRSERYNAELERVERMAEEGRCLIIYPDQMLVESGTADPRKQAEEYQIGHEQAQRELPRIREFLFGAPDAGPTGPVDPDEGTGYITLG</sequence>
<dbReference type="Proteomes" id="UP000712527">
    <property type="component" value="Unassembled WGS sequence"/>
</dbReference>
<proteinExistence type="predicted"/>
<keyword evidence="3 4" id="KW-0443">Lipid metabolism</keyword>
<evidence type="ECO:0000313" key="8">
    <source>
        <dbReference type="Proteomes" id="UP000712527"/>
    </source>
</evidence>
<dbReference type="PANTHER" id="PTHR14226">
    <property type="entry name" value="NEUROPATHY TARGET ESTERASE/SWISS CHEESE D.MELANOGASTER"/>
    <property type="match status" value="1"/>
</dbReference>
<organism evidence="7 8">
    <name type="scientific">Olsenella profusa</name>
    <dbReference type="NCBI Taxonomy" id="138595"/>
    <lineage>
        <taxon>Bacteria</taxon>
        <taxon>Bacillati</taxon>
        <taxon>Actinomycetota</taxon>
        <taxon>Coriobacteriia</taxon>
        <taxon>Coriobacteriales</taxon>
        <taxon>Atopobiaceae</taxon>
        <taxon>Olsenella</taxon>
    </lineage>
</organism>
<gene>
    <name evidence="7" type="ORF">H9X80_03860</name>
</gene>
<dbReference type="Pfam" id="PF19890">
    <property type="entry name" value="DUF6363"/>
    <property type="match status" value="1"/>
</dbReference>
<dbReference type="InterPro" id="IPR050301">
    <property type="entry name" value="NTE"/>
</dbReference>
<feature type="short sequence motif" description="GXGXXG" evidence="4">
    <location>
        <begin position="17"/>
        <end position="22"/>
    </location>
</feature>
<feature type="region of interest" description="Disordered" evidence="5">
    <location>
        <begin position="297"/>
        <end position="318"/>
    </location>
</feature>
<evidence type="ECO:0000256" key="1">
    <source>
        <dbReference type="ARBA" id="ARBA00022801"/>
    </source>
</evidence>
<dbReference type="SUPFAM" id="SSF52151">
    <property type="entry name" value="FabD/lysophospholipase-like"/>
    <property type="match status" value="1"/>
</dbReference>
<dbReference type="PANTHER" id="PTHR14226:SF25">
    <property type="entry name" value="PHOSPHOESTERASE"/>
    <property type="match status" value="1"/>
</dbReference>
<feature type="domain" description="PNPLA" evidence="6">
    <location>
        <begin position="13"/>
        <end position="185"/>
    </location>
</feature>
<protein>
    <submittedName>
        <fullName evidence="7">Patatin family protein</fullName>
    </submittedName>
</protein>
<evidence type="ECO:0000256" key="2">
    <source>
        <dbReference type="ARBA" id="ARBA00022963"/>
    </source>
</evidence>
<comment type="caution">
    <text evidence="7">The sequence shown here is derived from an EMBL/GenBank/DDBJ whole genome shotgun (WGS) entry which is preliminary data.</text>
</comment>
<feature type="short sequence motif" description="GXSXG" evidence="4">
    <location>
        <begin position="44"/>
        <end position="48"/>
    </location>
</feature>
<reference evidence="7 8" key="1">
    <citation type="journal article" date="2021" name="Sci. Rep.">
        <title>The distribution of antibiotic resistance genes in chicken gut microbiota commensals.</title>
        <authorList>
            <person name="Juricova H."/>
            <person name="Matiasovicova J."/>
            <person name="Kubasova T."/>
            <person name="Cejkova D."/>
            <person name="Rychlik I."/>
        </authorList>
    </citation>
    <scope>NUCLEOTIDE SEQUENCE [LARGE SCALE GENOMIC DNA]</scope>
    <source>
        <strain evidence="7 8">An794</strain>
    </source>
</reference>
<dbReference type="InterPro" id="IPR037483">
    <property type="entry name" value="YjjU-like"/>
</dbReference>
<accession>A0ABS2F1K0</accession>
<feature type="active site" description="Proton acceptor" evidence="4">
    <location>
        <position position="170"/>
    </location>
</feature>
<evidence type="ECO:0000259" key="6">
    <source>
        <dbReference type="PROSITE" id="PS51635"/>
    </source>
</evidence>
<dbReference type="Gene3D" id="3.40.1090.10">
    <property type="entry name" value="Cytosolic phospholipase A2 catalytic domain"/>
    <property type="match status" value="2"/>
</dbReference>
<dbReference type="EMBL" id="JACSNQ010000005">
    <property type="protein sequence ID" value="MBM6774682.1"/>
    <property type="molecule type" value="Genomic_DNA"/>
</dbReference>
<evidence type="ECO:0000256" key="5">
    <source>
        <dbReference type="SAM" id="MobiDB-lite"/>
    </source>
</evidence>
<keyword evidence="8" id="KW-1185">Reference proteome</keyword>
<dbReference type="PROSITE" id="PS51635">
    <property type="entry name" value="PNPLA"/>
    <property type="match status" value="1"/>
</dbReference>
<evidence type="ECO:0000256" key="4">
    <source>
        <dbReference type="PROSITE-ProRule" id="PRU01161"/>
    </source>
</evidence>
<feature type="active site" description="Nucleophile" evidence="4">
    <location>
        <position position="46"/>
    </location>
</feature>
<dbReference type="InterPro" id="IPR045943">
    <property type="entry name" value="DUF6363"/>
</dbReference>
<dbReference type="CDD" id="cd07208">
    <property type="entry name" value="Pat_hypo_Ecoli_yjju_like"/>
    <property type="match status" value="1"/>
</dbReference>
<feature type="short sequence motif" description="DGA/G" evidence="4">
    <location>
        <begin position="170"/>
        <end position="172"/>
    </location>
</feature>
<dbReference type="RefSeq" id="WP_204793032.1">
    <property type="nucleotide sequence ID" value="NZ_JACSNQ010000005.1"/>
</dbReference>
<keyword evidence="1 4" id="KW-0378">Hydrolase</keyword>
<keyword evidence="2 4" id="KW-0442">Lipid degradation</keyword>